<keyword evidence="2" id="KW-0812">Transmembrane</keyword>
<feature type="compositionally biased region" description="Low complexity" evidence="1">
    <location>
        <begin position="275"/>
        <end position="307"/>
    </location>
</feature>
<proteinExistence type="predicted"/>
<evidence type="ECO:0000313" key="3">
    <source>
        <dbReference type="EMBL" id="MBC8532785.1"/>
    </source>
</evidence>
<evidence type="ECO:0000256" key="2">
    <source>
        <dbReference type="SAM" id="Phobius"/>
    </source>
</evidence>
<keyword evidence="2" id="KW-0472">Membrane</keyword>
<dbReference type="RefSeq" id="WP_249318014.1">
    <property type="nucleotide sequence ID" value="NZ_JACRSN010000002.1"/>
</dbReference>
<feature type="region of interest" description="Disordered" evidence="1">
    <location>
        <begin position="267"/>
        <end position="403"/>
    </location>
</feature>
<organism evidence="3 4">
    <name type="scientific">Yeguia hominis</name>
    <dbReference type="NCBI Taxonomy" id="2763662"/>
    <lineage>
        <taxon>Bacteria</taxon>
        <taxon>Bacillati</taxon>
        <taxon>Bacillota</taxon>
        <taxon>Clostridia</taxon>
        <taxon>Eubacteriales</taxon>
        <taxon>Yeguiaceae</taxon>
        <taxon>Yeguia</taxon>
    </lineage>
</organism>
<dbReference type="PANTHER" id="PTHR40076:SF1">
    <property type="entry name" value="MEMBRANE PROTEIN"/>
    <property type="match status" value="1"/>
</dbReference>
<dbReference type="Pfam" id="PF06161">
    <property type="entry name" value="DUF975"/>
    <property type="match status" value="1"/>
</dbReference>
<feature type="transmembrane region" description="Helical" evidence="2">
    <location>
        <begin position="205"/>
        <end position="223"/>
    </location>
</feature>
<keyword evidence="2" id="KW-1133">Transmembrane helix</keyword>
<keyword evidence="4" id="KW-1185">Reference proteome</keyword>
<feature type="transmembrane region" description="Helical" evidence="2">
    <location>
        <begin position="82"/>
        <end position="111"/>
    </location>
</feature>
<name>A0A926D9C6_9FIRM</name>
<sequence length="403" mass="44063">MRYYAADYRKYARNALTGNWGTALGVALVAALLGGGDGISLPSPSVQFKFSPSDFGSGQGSPEYSLGYELGRYFGEFFRSPVFWVFLSIAAVISLVYLLIGGAVELGLCLYNTKLIRGERPQFSVLFSRFQIFGKALGLYLLTGLFVFLWSLLFIVPGIIASYRYAMAPYLLAEYPEMGVMEAITRSKEMMSGYKGRLFCLNLSFIGWSLLCAFTFGIGYLWLNPYMRAAEAAFYYERMYGFPAPPESGYPGQPQYYQPYPPQYGQPGAYPPPYGTGTPQAGQPYGTGTPQAGQPYQAYPPQYGQPGAYPPPYGTGAPQAGQPYQPYPPQYGQPGAYPSPYGTGTPPQAGQSDQTDPQSCPPQNNQTGSPAEQAPDTEQPVNPEKTTEPAQPEAQELPHESEE</sequence>
<protein>
    <submittedName>
        <fullName evidence="3">DUF975 family protein</fullName>
    </submittedName>
</protein>
<feature type="compositionally biased region" description="Polar residues" evidence="1">
    <location>
        <begin position="345"/>
        <end position="370"/>
    </location>
</feature>
<reference evidence="3" key="1">
    <citation type="submission" date="2020-08" db="EMBL/GenBank/DDBJ databases">
        <title>Genome public.</title>
        <authorList>
            <person name="Liu C."/>
            <person name="Sun Q."/>
        </authorList>
    </citation>
    <scope>NUCLEOTIDE SEQUENCE</scope>
    <source>
        <strain evidence="3">NSJ-40</strain>
    </source>
</reference>
<feature type="compositionally biased region" description="Low complexity" evidence="1">
    <location>
        <begin position="332"/>
        <end position="342"/>
    </location>
</feature>
<feature type="transmembrane region" description="Helical" evidence="2">
    <location>
        <begin position="132"/>
        <end position="160"/>
    </location>
</feature>
<accession>A0A926D9C6</accession>
<dbReference type="Proteomes" id="UP000651482">
    <property type="component" value="Unassembled WGS sequence"/>
</dbReference>
<evidence type="ECO:0000256" key="1">
    <source>
        <dbReference type="SAM" id="MobiDB-lite"/>
    </source>
</evidence>
<evidence type="ECO:0000313" key="4">
    <source>
        <dbReference type="Proteomes" id="UP000651482"/>
    </source>
</evidence>
<dbReference type="PANTHER" id="PTHR40076">
    <property type="entry name" value="MEMBRANE PROTEIN-RELATED"/>
    <property type="match status" value="1"/>
</dbReference>
<feature type="compositionally biased region" description="Low complexity" evidence="1">
    <location>
        <begin position="314"/>
        <end position="324"/>
    </location>
</feature>
<gene>
    <name evidence="3" type="ORF">IAG03_01945</name>
</gene>
<dbReference type="EMBL" id="JACRSN010000002">
    <property type="protein sequence ID" value="MBC8532785.1"/>
    <property type="molecule type" value="Genomic_DNA"/>
</dbReference>
<dbReference type="InterPro" id="IPR010380">
    <property type="entry name" value="DUF975"/>
</dbReference>
<dbReference type="AlphaFoldDB" id="A0A926D9C6"/>
<comment type="caution">
    <text evidence="3">The sequence shown here is derived from an EMBL/GenBank/DDBJ whole genome shotgun (WGS) entry which is preliminary data.</text>
</comment>